<dbReference type="InParanoid" id="B7FS91"/>
<evidence type="ECO:0000259" key="2">
    <source>
        <dbReference type="Pfam" id="PF10223"/>
    </source>
</evidence>
<dbReference type="GeneID" id="7197445"/>
<organism evidence="3 4">
    <name type="scientific">Phaeodactylum tricornutum (strain CCAP 1055/1)</name>
    <dbReference type="NCBI Taxonomy" id="556484"/>
    <lineage>
        <taxon>Eukaryota</taxon>
        <taxon>Sar</taxon>
        <taxon>Stramenopiles</taxon>
        <taxon>Ochrophyta</taxon>
        <taxon>Bacillariophyta</taxon>
        <taxon>Bacillariophyceae</taxon>
        <taxon>Bacillariophycidae</taxon>
        <taxon>Naviculales</taxon>
        <taxon>Phaeodactylaceae</taxon>
        <taxon>Phaeodactylum</taxon>
    </lineage>
</organism>
<feature type="domain" description="Menorin-like" evidence="2">
    <location>
        <begin position="8"/>
        <end position="157"/>
    </location>
</feature>
<name>B7FS91_PHATC</name>
<dbReference type="Pfam" id="PF10223">
    <property type="entry name" value="Menorin_N"/>
    <property type="match status" value="1"/>
</dbReference>
<dbReference type="InterPro" id="IPR019356">
    <property type="entry name" value="Menorin_dom"/>
</dbReference>
<reference evidence="4" key="2">
    <citation type="submission" date="2008-08" db="EMBL/GenBank/DDBJ databases">
        <authorList>
            <consortium name="Diatom Consortium"/>
            <person name="Grigoriev I."/>
            <person name="Grimwood J."/>
            <person name="Kuo A."/>
            <person name="Otillar R.P."/>
            <person name="Salamov A."/>
            <person name="Detter J.C."/>
            <person name="Lindquist E."/>
            <person name="Shapiro H."/>
            <person name="Lucas S."/>
            <person name="Glavina del Rio T."/>
            <person name="Pitluck S."/>
            <person name="Rokhsar D."/>
            <person name="Bowler C."/>
        </authorList>
    </citation>
    <scope>GENOME REANNOTATION</scope>
    <source>
        <strain evidence="4">CCAP 1055/1</strain>
    </source>
</reference>
<dbReference type="PANTHER" id="PTHR21184">
    <property type="entry name" value="MENORIN (DENDRITIC BRANCHING PROTEIN)"/>
    <property type="match status" value="1"/>
</dbReference>
<evidence type="ECO:0000313" key="3">
    <source>
        <dbReference type="EMBL" id="EEC50754.1"/>
    </source>
</evidence>
<accession>B7FS91</accession>
<dbReference type="Proteomes" id="UP000000759">
    <property type="component" value="Chromosome 2"/>
</dbReference>
<proteinExistence type="inferred from homology"/>
<reference evidence="3 4" key="1">
    <citation type="journal article" date="2008" name="Nature">
        <title>The Phaeodactylum genome reveals the evolutionary history of diatom genomes.</title>
        <authorList>
            <person name="Bowler C."/>
            <person name="Allen A.E."/>
            <person name="Badger J.H."/>
            <person name="Grimwood J."/>
            <person name="Jabbari K."/>
            <person name="Kuo A."/>
            <person name="Maheswari U."/>
            <person name="Martens C."/>
            <person name="Maumus F."/>
            <person name="Otillar R.P."/>
            <person name="Rayko E."/>
            <person name="Salamov A."/>
            <person name="Vandepoele K."/>
            <person name="Beszteri B."/>
            <person name="Gruber A."/>
            <person name="Heijde M."/>
            <person name="Katinka M."/>
            <person name="Mock T."/>
            <person name="Valentin K."/>
            <person name="Verret F."/>
            <person name="Berges J.A."/>
            <person name="Brownlee C."/>
            <person name="Cadoret J.P."/>
            <person name="Chiovitti A."/>
            <person name="Choi C.J."/>
            <person name="Coesel S."/>
            <person name="De Martino A."/>
            <person name="Detter J.C."/>
            <person name="Durkin C."/>
            <person name="Falciatore A."/>
            <person name="Fournet J."/>
            <person name="Haruta M."/>
            <person name="Huysman M.J."/>
            <person name="Jenkins B.D."/>
            <person name="Jiroutova K."/>
            <person name="Jorgensen R.E."/>
            <person name="Joubert Y."/>
            <person name="Kaplan A."/>
            <person name="Kroger N."/>
            <person name="Kroth P.G."/>
            <person name="La Roche J."/>
            <person name="Lindquist E."/>
            <person name="Lommer M."/>
            <person name="Martin-Jezequel V."/>
            <person name="Lopez P.J."/>
            <person name="Lucas S."/>
            <person name="Mangogna M."/>
            <person name="McGinnis K."/>
            <person name="Medlin L.K."/>
            <person name="Montsant A."/>
            <person name="Oudot-Le Secq M.P."/>
            <person name="Napoli C."/>
            <person name="Obornik M."/>
            <person name="Parker M.S."/>
            <person name="Petit J.L."/>
            <person name="Porcel B.M."/>
            <person name="Poulsen N."/>
            <person name="Robison M."/>
            <person name="Rychlewski L."/>
            <person name="Rynearson T.A."/>
            <person name="Schmutz J."/>
            <person name="Shapiro H."/>
            <person name="Siaut M."/>
            <person name="Stanley M."/>
            <person name="Sussman M.R."/>
            <person name="Taylor A.R."/>
            <person name="Vardi A."/>
            <person name="von Dassow P."/>
            <person name="Vyverman W."/>
            <person name="Willis A."/>
            <person name="Wyrwicz L.S."/>
            <person name="Rokhsar D.S."/>
            <person name="Weissenbach J."/>
            <person name="Armbrust E.V."/>
            <person name="Green B.R."/>
            <person name="Van de Peer Y."/>
            <person name="Grigoriev I.V."/>
        </authorList>
    </citation>
    <scope>NUCLEOTIDE SEQUENCE [LARGE SCALE GENOMIC DNA]</scope>
    <source>
        <strain evidence="3 4">CCAP 1055/1</strain>
    </source>
</reference>
<keyword evidence="4" id="KW-1185">Reference proteome</keyword>
<dbReference type="OrthoDB" id="413402at2759"/>
<dbReference type="RefSeq" id="XP_002177940.1">
    <property type="nucleotide sequence ID" value="XM_002177904.1"/>
</dbReference>
<protein>
    <recommendedName>
        <fullName evidence="2">Menorin-like domain-containing protein</fullName>
    </recommendedName>
</protein>
<dbReference type="EMBL" id="CM000606">
    <property type="protein sequence ID" value="EEC50754.1"/>
    <property type="molecule type" value="Genomic_DNA"/>
</dbReference>
<comment type="similarity">
    <text evidence="1">Belongs to the menorin family.</text>
</comment>
<dbReference type="KEGG" id="pti:PHATRDRAFT_43442"/>
<dbReference type="HOGENOM" id="CLU_1032314_0_0_1"/>
<dbReference type="PaxDb" id="2850-Phatr43442"/>
<gene>
    <name evidence="3" type="ORF">PHATRDRAFT_43442</name>
</gene>
<evidence type="ECO:0000256" key="1">
    <source>
        <dbReference type="ARBA" id="ARBA00044953"/>
    </source>
</evidence>
<evidence type="ECO:0000313" key="4">
    <source>
        <dbReference type="Proteomes" id="UP000000759"/>
    </source>
</evidence>
<sequence>MLPSPEQTWSHGTVSRDRLETALSHPDITAIEIDILMGYDTTQPQESRPYQAMACHPPQKESDLSVAVFWDRVLCKQHGSPLRHVKLDFKDLDSVRPTLASLRDHLSQRTSRAFRTSATTIFLNADIFPGPGFRGKNAHLHAKSFLELCAQEVCSLTNPMAFSFGFKVDYRILEPYSTIDSDALATLTRSLSSTLPQLG</sequence>
<dbReference type="PANTHER" id="PTHR21184:SF6">
    <property type="entry name" value="CONSERVED PLASMA MEMBRANE PROTEIN"/>
    <property type="match status" value="1"/>
</dbReference>
<dbReference type="GO" id="GO:0005615">
    <property type="term" value="C:extracellular space"/>
    <property type="evidence" value="ECO:0007669"/>
    <property type="project" value="TreeGrafter"/>
</dbReference>
<dbReference type="AlphaFoldDB" id="B7FS91"/>